<feature type="compositionally biased region" description="Basic and acidic residues" evidence="1">
    <location>
        <begin position="10"/>
        <end position="23"/>
    </location>
</feature>
<proteinExistence type="predicted"/>
<dbReference type="AlphaFoldDB" id="A0AAX6FVE8"/>
<evidence type="ECO:0000256" key="1">
    <source>
        <dbReference type="SAM" id="MobiDB-lite"/>
    </source>
</evidence>
<name>A0AAX6FVE8_IRIPA</name>
<protein>
    <submittedName>
        <fullName evidence="2">Uncharacterized protein</fullName>
    </submittedName>
</protein>
<gene>
    <name evidence="2" type="ORF">M6B38_396600</name>
</gene>
<evidence type="ECO:0000313" key="2">
    <source>
        <dbReference type="EMBL" id="KAJ6820362.1"/>
    </source>
</evidence>
<feature type="region of interest" description="Disordered" evidence="1">
    <location>
        <begin position="1"/>
        <end position="23"/>
    </location>
</feature>
<sequence>MEATSSAQSRLERSNRRNRSENHWIWRRRSGGGGGDWRWVNGRGGQW</sequence>
<keyword evidence="3" id="KW-1185">Reference proteome</keyword>
<evidence type="ECO:0000313" key="3">
    <source>
        <dbReference type="Proteomes" id="UP001140949"/>
    </source>
</evidence>
<accession>A0AAX6FVE8</accession>
<comment type="caution">
    <text evidence="2">The sequence shown here is derived from an EMBL/GenBank/DDBJ whole genome shotgun (WGS) entry which is preliminary data.</text>
</comment>
<dbReference type="EMBL" id="JANAVB010025599">
    <property type="protein sequence ID" value="KAJ6820362.1"/>
    <property type="molecule type" value="Genomic_DNA"/>
</dbReference>
<dbReference type="Proteomes" id="UP001140949">
    <property type="component" value="Unassembled WGS sequence"/>
</dbReference>
<organism evidence="2 3">
    <name type="scientific">Iris pallida</name>
    <name type="common">Sweet iris</name>
    <dbReference type="NCBI Taxonomy" id="29817"/>
    <lineage>
        <taxon>Eukaryota</taxon>
        <taxon>Viridiplantae</taxon>
        <taxon>Streptophyta</taxon>
        <taxon>Embryophyta</taxon>
        <taxon>Tracheophyta</taxon>
        <taxon>Spermatophyta</taxon>
        <taxon>Magnoliopsida</taxon>
        <taxon>Liliopsida</taxon>
        <taxon>Asparagales</taxon>
        <taxon>Iridaceae</taxon>
        <taxon>Iridoideae</taxon>
        <taxon>Irideae</taxon>
        <taxon>Iris</taxon>
    </lineage>
</organism>
<reference evidence="2" key="1">
    <citation type="journal article" date="2023" name="GigaByte">
        <title>Genome assembly of the bearded iris, Iris pallida Lam.</title>
        <authorList>
            <person name="Bruccoleri R.E."/>
            <person name="Oakeley E.J."/>
            <person name="Faust A.M.E."/>
            <person name="Altorfer M."/>
            <person name="Dessus-Babus S."/>
            <person name="Burckhardt D."/>
            <person name="Oertli M."/>
            <person name="Naumann U."/>
            <person name="Petersen F."/>
            <person name="Wong J."/>
        </authorList>
    </citation>
    <scope>NUCLEOTIDE SEQUENCE</scope>
    <source>
        <strain evidence="2">GSM-AAB239-AS_SAM_17_03QT</strain>
    </source>
</reference>
<reference evidence="2" key="2">
    <citation type="submission" date="2023-04" db="EMBL/GenBank/DDBJ databases">
        <authorList>
            <person name="Bruccoleri R.E."/>
            <person name="Oakeley E.J."/>
            <person name="Faust A.-M."/>
            <person name="Dessus-Babus S."/>
            <person name="Altorfer M."/>
            <person name="Burckhardt D."/>
            <person name="Oertli M."/>
            <person name="Naumann U."/>
            <person name="Petersen F."/>
            <person name="Wong J."/>
        </authorList>
    </citation>
    <scope>NUCLEOTIDE SEQUENCE</scope>
    <source>
        <strain evidence="2">GSM-AAB239-AS_SAM_17_03QT</strain>
        <tissue evidence="2">Leaf</tissue>
    </source>
</reference>